<evidence type="ECO:0000313" key="2">
    <source>
        <dbReference type="EMBL" id="OZU88657.1"/>
    </source>
</evidence>
<proteinExistence type="predicted"/>
<feature type="transmembrane region" description="Helical" evidence="1">
    <location>
        <begin position="7"/>
        <end position="25"/>
    </location>
</feature>
<reference evidence="2 3" key="1">
    <citation type="submission" date="2017-08" db="EMBL/GenBank/DDBJ databases">
        <title>Virgibacillus indicus sp. nov. and Virgibacillus profoundi sp. nov, two moderately halophilic bacteria isolated from marine sediment by using the Microfluidic Streak Plate.</title>
        <authorList>
            <person name="Xu B."/>
            <person name="Hu B."/>
            <person name="Wang J."/>
            <person name="Zhu Y."/>
            <person name="Huang L."/>
            <person name="Du W."/>
            <person name="Huang Y."/>
        </authorList>
    </citation>
    <scope>NUCLEOTIDE SEQUENCE [LARGE SCALE GENOMIC DNA]</scope>
    <source>
        <strain evidence="2 3">IO3-P2-C2</strain>
    </source>
</reference>
<comment type="caution">
    <text evidence="2">The sequence shown here is derived from an EMBL/GenBank/DDBJ whole genome shotgun (WGS) entry which is preliminary data.</text>
</comment>
<evidence type="ECO:0000313" key="3">
    <source>
        <dbReference type="Proteomes" id="UP000216498"/>
    </source>
</evidence>
<keyword evidence="3" id="KW-1185">Reference proteome</keyword>
<name>A0A265NA01_9BACI</name>
<keyword evidence="1" id="KW-1133">Transmembrane helix</keyword>
<dbReference type="AlphaFoldDB" id="A0A265NA01"/>
<gene>
    <name evidence="2" type="ORF">CIL03_10225</name>
</gene>
<dbReference type="Proteomes" id="UP000216498">
    <property type="component" value="Unassembled WGS sequence"/>
</dbReference>
<accession>A0A265NA01</accession>
<keyword evidence="1" id="KW-0812">Transmembrane</keyword>
<feature type="transmembrane region" description="Helical" evidence="1">
    <location>
        <begin position="31"/>
        <end position="52"/>
    </location>
</feature>
<dbReference type="EMBL" id="NPMS01000004">
    <property type="protein sequence ID" value="OZU88657.1"/>
    <property type="molecule type" value="Genomic_DNA"/>
</dbReference>
<evidence type="ECO:0000256" key="1">
    <source>
        <dbReference type="SAM" id="Phobius"/>
    </source>
</evidence>
<keyword evidence="1" id="KW-0472">Membrane</keyword>
<organism evidence="2 3">
    <name type="scientific">Virgibacillus indicus</name>
    <dbReference type="NCBI Taxonomy" id="2024554"/>
    <lineage>
        <taxon>Bacteria</taxon>
        <taxon>Bacillati</taxon>
        <taxon>Bacillota</taxon>
        <taxon>Bacilli</taxon>
        <taxon>Bacillales</taxon>
        <taxon>Bacillaceae</taxon>
        <taxon>Virgibacillus</taxon>
    </lineage>
</organism>
<sequence>MKTMKRKGFIMVLIGFILFFAGIYVSTHWIVIGAIMAVGGGSLMGGSTYFLVDVKKNGQN</sequence>
<protein>
    <submittedName>
        <fullName evidence="2">Uncharacterized protein</fullName>
    </submittedName>
</protein>